<dbReference type="InterPro" id="IPR037289">
    <property type="entry name" value="Elp2"/>
</dbReference>
<evidence type="ECO:0000256" key="1">
    <source>
        <dbReference type="ARBA" id="ARBA00004123"/>
    </source>
</evidence>
<evidence type="ECO:0000313" key="12">
    <source>
        <dbReference type="Proteomes" id="UP000823775"/>
    </source>
</evidence>
<reference evidence="11 12" key="1">
    <citation type="journal article" date="2021" name="BMC Genomics">
        <title>Datura genome reveals duplications of psychoactive alkaloid biosynthetic genes and high mutation rate following tissue culture.</title>
        <authorList>
            <person name="Rajewski A."/>
            <person name="Carter-House D."/>
            <person name="Stajich J."/>
            <person name="Litt A."/>
        </authorList>
    </citation>
    <scope>NUCLEOTIDE SEQUENCE [LARGE SCALE GENOMIC DNA]</scope>
    <source>
        <strain evidence="11">AR-01</strain>
    </source>
</reference>
<evidence type="ECO:0000256" key="2">
    <source>
        <dbReference type="ARBA" id="ARBA00004496"/>
    </source>
</evidence>
<keyword evidence="12" id="KW-1185">Reference proteome</keyword>
<feature type="repeat" description="WD" evidence="10">
    <location>
        <begin position="205"/>
        <end position="239"/>
    </location>
</feature>
<evidence type="ECO:0000256" key="5">
    <source>
        <dbReference type="ARBA" id="ARBA00020267"/>
    </source>
</evidence>
<gene>
    <name evidence="11" type="ORF">HAX54_048423</name>
</gene>
<dbReference type="InterPro" id="IPR001680">
    <property type="entry name" value="WD40_rpt"/>
</dbReference>
<keyword evidence="6" id="KW-0963">Cytoplasm</keyword>
<comment type="similarity">
    <text evidence="4">Belongs to the WD repeat ELP2 family.</text>
</comment>
<dbReference type="Gene3D" id="2.130.10.10">
    <property type="entry name" value="YVTN repeat-like/Quinoprotein amine dehydrogenase"/>
    <property type="match status" value="2"/>
</dbReference>
<dbReference type="Proteomes" id="UP000823775">
    <property type="component" value="Unassembled WGS sequence"/>
</dbReference>
<proteinExistence type="inferred from homology"/>
<comment type="caution">
    <text evidence="11">The sequence shown here is derived from an EMBL/GenBank/DDBJ whole genome shotgun (WGS) entry which is preliminary data.</text>
</comment>
<evidence type="ECO:0000256" key="8">
    <source>
        <dbReference type="ARBA" id="ARBA00022737"/>
    </source>
</evidence>
<keyword evidence="9" id="KW-0539">Nucleus</keyword>
<dbReference type="SUPFAM" id="SSF50960">
    <property type="entry name" value="TolB, C-terminal domain"/>
    <property type="match status" value="1"/>
</dbReference>
<evidence type="ECO:0000256" key="10">
    <source>
        <dbReference type="PROSITE-ProRule" id="PRU00221"/>
    </source>
</evidence>
<dbReference type="PROSITE" id="PS50082">
    <property type="entry name" value="WD_REPEATS_2"/>
    <property type="match status" value="1"/>
</dbReference>
<name>A0ABS8WN25_DATST</name>
<accession>A0ABS8WN25</accession>
<dbReference type="EMBL" id="JACEIK010007999">
    <property type="protein sequence ID" value="MCE3050912.1"/>
    <property type="molecule type" value="Genomic_DNA"/>
</dbReference>
<evidence type="ECO:0000256" key="9">
    <source>
        <dbReference type="ARBA" id="ARBA00023242"/>
    </source>
</evidence>
<dbReference type="PANTHER" id="PTHR44111:SF1">
    <property type="entry name" value="ELONGATOR COMPLEX PROTEIN 2"/>
    <property type="match status" value="1"/>
</dbReference>
<sequence length="296" mass="33385">MAVPARRVMYLHPLMALVNVWEVVSSTRELDHPLYQISITLLIGHEDWHGLQWNGSLIDFFSVEGIECFQPQSILSASMDKTMMIWQPEKDNWHLMNVVTVGELSHCAWDLDGGHWSPNADSILAHGYGGSFHLSGKCALLYSTITNCITVKTQYVSSSTPTDRSNNGKVLILIVKLFLEAVPAQSAPVAEIWLWQVGSETAGRLQSHSLTVTQIEFSHDNQYLLAVSRDRHLSVFRINHKAKRKWAIIGPKRSPAVKSDPFLCHVSTVQRHHGEIPRRAKILRPQLALLREMITV</sequence>
<dbReference type="SMART" id="SM00320">
    <property type="entry name" value="WD40"/>
    <property type="match status" value="2"/>
</dbReference>
<evidence type="ECO:0000256" key="7">
    <source>
        <dbReference type="ARBA" id="ARBA00022574"/>
    </source>
</evidence>
<evidence type="ECO:0000313" key="11">
    <source>
        <dbReference type="EMBL" id="MCE3050912.1"/>
    </source>
</evidence>
<evidence type="ECO:0000256" key="6">
    <source>
        <dbReference type="ARBA" id="ARBA00022490"/>
    </source>
</evidence>
<keyword evidence="8" id="KW-0677">Repeat</keyword>
<protein>
    <recommendedName>
        <fullName evidence="5">Elongator complex protein 2</fullName>
    </recommendedName>
</protein>
<keyword evidence="7 10" id="KW-0853">WD repeat</keyword>
<dbReference type="InterPro" id="IPR015943">
    <property type="entry name" value="WD40/YVTN_repeat-like_dom_sf"/>
</dbReference>
<dbReference type="Pfam" id="PF00400">
    <property type="entry name" value="WD40"/>
    <property type="match status" value="1"/>
</dbReference>
<comment type="pathway">
    <text evidence="3">tRNA modification; 5-methoxycarbonylmethyl-2-thiouridine-tRNA biosynthesis.</text>
</comment>
<comment type="subcellular location">
    <subcellularLocation>
        <location evidence="2">Cytoplasm</location>
    </subcellularLocation>
    <subcellularLocation>
        <location evidence="1">Nucleus</location>
    </subcellularLocation>
</comment>
<dbReference type="PANTHER" id="PTHR44111">
    <property type="entry name" value="ELONGATOR COMPLEX PROTEIN 2"/>
    <property type="match status" value="1"/>
</dbReference>
<evidence type="ECO:0000256" key="3">
    <source>
        <dbReference type="ARBA" id="ARBA00005043"/>
    </source>
</evidence>
<evidence type="ECO:0000256" key="4">
    <source>
        <dbReference type="ARBA" id="ARBA00005881"/>
    </source>
</evidence>
<organism evidence="11 12">
    <name type="scientific">Datura stramonium</name>
    <name type="common">Jimsonweed</name>
    <name type="synonym">Common thornapple</name>
    <dbReference type="NCBI Taxonomy" id="4076"/>
    <lineage>
        <taxon>Eukaryota</taxon>
        <taxon>Viridiplantae</taxon>
        <taxon>Streptophyta</taxon>
        <taxon>Embryophyta</taxon>
        <taxon>Tracheophyta</taxon>
        <taxon>Spermatophyta</taxon>
        <taxon>Magnoliopsida</taxon>
        <taxon>eudicotyledons</taxon>
        <taxon>Gunneridae</taxon>
        <taxon>Pentapetalae</taxon>
        <taxon>asterids</taxon>
        <taxon>lamiids</taxon>
        <taxon>Solanales</taxon>
        <taxon>Solanaceae</taxon>
        <taxon>Solanoideae</taxon>
        <taxon>Datureae</taxon>
        <taxon>Datura</taxon>
    </lineage>
</organism>